<organism evidence="1 2">
    <name type="scientific">Lophiostoma macrostomum CBS 122681</name>
    <dbReference type="NCBI Taxonomy" id="1314788"/>
    <lineage>
        <taxon>Eukaryota</taxon>
        <taxon>Fungi</taxon>
        <taxon>Dikarya</taxon>
        <taxon>Ascomycota</taxon>
        <taxon>Pezizomycotina</taxon>
        <taxon>Dothideomycetes</taxon>
        <taxon>Pleosporomycetidae</taxon>
        <taxon>Pleosporales</taxon>
        <taxon>Lophiostomataceae</taxon>
        <taxon>Lophiostoma</taxon>
    </lineage>
</organism>
<dbReference type="AlphaFoldDB" id="A0A6A6T252"/>
<keyword evidence="2" id="KW-1185">Reference proteome</keyword>
<proteinExistence type="predicted"/>
<accession>A0A6A6T252</accession>
<evidence type="ECO:0000313" key="1">
    <source>
        <dbReference type="EMBL" id="KAF2652604.1"/>
    </source>
</evidence>
<dbReference type="Proteomes" id="UP000799324">
    <property type="component" value="Unassembled WGS sequence"/>
</dbReference>
<sequence>MTTIVQRGNNHFYAMRKLRAKPVLNVHKGEFQVATPFGRDDSGATCTASFYQSGWIAGNKSWENDRKDYSELHDEYWWIRTIEDDSSSSNDSPVGLATVTSASATSSLYPWDCTTSRTKFDRHMANVNSIENGWSLDHKRYQQYEPHEHDRS</sequence>
<dbReference type="EMBL" id="MU004397">
    <property type="protein sequence ID" value="KAF2652604.1"/>
    <property type="molecule type" value="Genomic_DNA"/>
</dbReference>
<name>A0A6A6T252_9PLEO</name>
<evidence type="ECO:0000313" key="2">
    <source>
        <dbReference type="Proteomes" id="UP000799324"/>
    </source>
</evidence>
<gene>
    <name evidence="1" type="ORF">K491DRAFT_681177</name>
</gene>
<protein>
    <submittedName>
        <fullName evidence="1">Uncharacterized protein</fullName>
    </submittedName>
</protein>
<reference evidence="1" key="1">
    <citation type="journal article" date="2020" name="Stud. Mycol.">
        <title>101 Dothideomycetes genomes: a test case for predicting lifestyles and emergence of pathogens.</title>
        <authorList>
            <person name="Haridas S."/>
            <person name="Albert R."/>
            <person name="Binder M."/>
            <person name="Bloem J."/>
            <person name="Labutti K."/>
            <person name="Salamov A."/>
            <person name="Andreopoulos B."/>
            <person name="Baker S."/>
            <person name="Barry K."/>
            <person name="Bills G."/>
            <person name="Bluhm B."/>
            <person name="Cannon C."/>
            <person name="Castanera R."/>
            <person name="Culley D."/>
            <person name="Daum C."/>
            <person name="Ezra D."/>
            <person name="Gonzalez J."/>
            <person name="Henrissat B."/>
            <person name="Kuo A."/>
            <person name="Liang C."/>
            <person name="Lipzen A."/>
            <person name="Lutzoni F."/>
            <person name="Magnuson J."/>
            <person name="Mondo S."/>
            <person name="Nolan M."/>
            <person name="Ohm R."/>
            <person name="Pangilinan J."/>
            <person name="Park H.-J."/>
            <person name="Ramirez L."/>
            <person name="Alfaro M."/>
            <person name="Sun H."/>
            <person name="Tritt A."/>
            <person name="Yoshinaga Y."/>
            <person name="Zwiers L.-H."/>
            <person name="Turgeon B."/>
            <person name="Goodwin S."/>
            <person name="Spatafora J."/>
            <person name="Crous P."/>
            <person name="Grigoriev I."/>
        </authorList>
    </citation>
    <scope>NUCLEOTIDE SEQUENCE</scope>
    <source>
        <strain evidence="1">CBS 122681</strain>
    </source>
</reference>